<reference evidence="7 8" key="1">
    <citation type="journal article" date="2014" name="Environ. Microbiol.">
        <title>Insights into organohalide respiration and the versatile catabolism of Sulfurospirillum multivorans gained from comparative genomics and physiological studies.</title>
        <authorList>
            <person name="Goris T."/>
            <person name="Schubert T."/>
            <person name="Gadkari J."/>
            <person name="Wubet T."/>
            <person name="Tarkka M."/>
            <person name="Buscot F."/>
            <person name="Adrian L."/>
            <person name="Diekert G."/>
        </authorList>
    </citation>
    <scope>NUCLEOTIDE SEQUENCE [LARGE SCALE GENOMIC DNA]</scope>
    <source>
        <strain evidence="8">DM 12446 / JCM 15788 / NBRC 109480</strain>
    </source>
</reference>
<dbReference type="PANTHER" id="PTHR21197">
    <property type="entry name" value="UDP-GALACTOPYRANOSE MUTASE"/>
    <property type="match status" value="1"/>
</dbReference>
<dbReference type="InterPro" id="IPR004379">
    <property type="entry name" value="UDP-GALP_mutase"/>
</dbReference>
<evidence type="ECO:0000256" key="4">
    <source>
        <dbReference type="ARBA" id="ARBA00022827"/>
    </source>
</evidence>
<feature type="domain" description="UDP-galactopyranose mutase C-terminal" evidence="6">
    <location>
        <begin position="152"/>
        <end position="360"/>
    </location>
</feature>
<dbReference type="Pfam" id="PF03275">
    <property type="entry name" value="GLF"/>
    <property type="match status" value="1"/>
</dbReference>
<dbReference type="InterPro" id="IPR015899">
    <property type="entry name" value="UDP-GalPyranose_mutase_C"/>
</dbReference>
<accession>A0AA86DZI0</accession>
<proteinExistence type="inferred from homology"/>
<evidence type="ECO:0000256" key="2">
    <source>
        <dbReference type="ARBA" id="ARBA00009321"/>
    </source>
</evidence>
<dbReference type="RefSeq" id="WP_025346234.1">
    <property type="nucleotide sequence ID" value="NZ_CP007201.1"/>
</dbReference>
<dbReference type="PANTHER" id="PTHR21197:SF0">
    <property type="entry name" value="UDP-GALACTOPYRANOSE MUTASE"/>
    <property type="match status" value="1"/>
</dbReference>
<dbReference type="AlphaFoldDB" id="A0AA86DZI0"/>
<dbReference type="EMBL" id="CP007201">
    <property type="protein sequence ID" value="AHJ14408.1"/>
    <property type="molecule type" value="Genomic_DNA"/>
</dbReference>
<dbReference type="KEGG" id="smul:SMUL_3182"/>
<keyword evidence="5 7" id="KW-0413">Isomerase</keyword>
<evidence type="ECO:0000313" key="8">
    <source>
        <dbReference type="Proteomes" id="UP000019322"/>
    </source>
</evidence>
<evidence type="ECO:0000256" key="5">
    <source>
        <dbReference type="ARBA" id="ARBA00023235"/>
    </source>
</evidence>
<dbReference type="GO" id="GO:0005829">
    <property type="term" value="C:cytosol"/>
    <property type="evidence" value="ECO:0007669"/>
    <property type="project" value="TreeGrafter"/>
</dbReference>
<dbReference type="Pfam" id="PF13450">
    <property type="entry name" value="NAD_binding_8"/>
    <property type="match status" value="1"/>
</dbReference>
<dbReference type="GO" id="GO:0050660">
    <property type="term" value="F:flavin adenine dinucleotide binding"/>
    <property type="evidence" value="ECO:0007669"/>
    <property type="project" value="TreeGrafter"/>
</dbReference>
<protein>
    <submittedName>
        <fullName evidence="7">UDP-galactopyranose mutase</fullName>
        <ecNumber evidence="7">5.4.99.9</ecNumber>
    </submittedName>
</protein>
<dbReference type="Gene3D" id="3.40.50.720">
    <property type="entry name" value="NAD(P)-binding Rossmann-like Domain"/>
    <property type="match status" value="3"/>
</dbReference>
<keyword evidence="4" id="KW-0274">FAD</keyword>
<dbReference type="SUPFAM" id="SSF54373">
    <property type="entry name" value="FAD-linked reductases, C-terminal domain"/>
    <property type="match status" value="1"/>
</dbReference>
<dbReference type="GO" id="GO:0008767">
    <property type="term" value="F:UDP-galactopyranose mutase activity"/>
    <property type="evidence" value="ECO:0007669"/>
    <property type="project" value="UniProtKB-EC"/>
</dbReference>
<dbReference type="Proteomes" id="UP000019322">
    <property type="component" value="Chromosome"/>
</dbReference>
<dbReference type="SUPFAM" id="SSF51971">
    <property type="entry name" value="Nucleotide-binding domain"/>
    <property type="match status" value="1"/>
</dbReference>
<name>A0AA86DZI0_SULMK</name>
<evidence type="ECO:0000259" key="6">
    <source>
        <dbReference type="Pfam" id="PF03275"/>
    </source>
</evidence>
<organism evidence="7 8">
    <name type="scientific">Sulfurospirillum multivorans (strain DM 12446 / JCM 15788 / NBRC 109480)</name>
    <dbReference type="NCBI Taxonomy" id="1150621"/>
    <lineage>
        <taxon>Bacteria</taxon>
        <taxon>Pseudomonadati</taxon>
        <taxon>Campylobacterota</taxon>
        <taxon>Epsilonproteobacteria</taxon>
        <taxon>Campylobacterales</taxon>
        <taxon>Sulfurospirillaceae</taxon>
        <taxon>Sulfurospirillum</taxon>
    </lineage>
</organism>
<dbReference type="NCBIfam" id="TIGR00031">
    <property type="entry name" value="UDP-GALP_mutase"/>
    <property type="match status" value="1"/>
</dbReference>
<keyword evidence="3" id="KW-0285">Flavoprotein</keyword>
<evidence type="ECO:0000313" key="7">
    <source>
        <dbReference type="EMBL" id="AHJ14408.1"/>
    </source>
</evidence>
<evidence type="ECO:0000256" key="1">
    <source>
        <dbReference type="ARBA" id="ARBA00001974"/>
    </source>
</evidence>
<comment type="similarity">
    <text evidence="2">Belongs to the UDP-galactopyranose/dTDP-fucopyranose mutase family.</text>
</comment>
<evidence type="ECO:0000256" key="3">
    <source>
        <dbReference type="ARBA" id="ARBA00022630"/>
    </source>
</evidence>
<dbReference type="EC" id="5.4.99.9" evidence="7"/>
<gene>
    <name evidence="7" type="primary">glf</name>
    <name evidence="7" type="ORF">SMUL_3182</name>
</gene>
<sequence length="377" mass="44103">MYDYVIIGAGFAGAVSANLLATQHNKKVLVIEKRAHVGGNCYDEVDENGIVVHRYGPHLFHTSSKEVWEYLSRFTEWTPYEHNVLAHIKGKNVPIPFNFNTIEALFAPLDATRFQQKLLHYYAPNTKVPILDLKKHFDDDLRMLADFIYENLFLHYTAKQWGLSPQEIDSTVTARVPIFIGRDNRYFNDTFQAIPKNGYTKLFEALLDHPNITVELQKDFLNEVCWRENRIGFRNDFTCKVLYTGAVDALFDYCFDALPYRTTEMVFETIDQAYFQEAATINYPNDHDYTRITEFKHIHPTLSPKTTILKEYPKEHRKEITVPYYPIFNDKNQAQYTQYMQKAQHFSNLTLIGRLAEYRYYDMDDIVLHALNTVGNV</sequence>
<comment type="cofactor">
    <cofactor evidence="1">
        <name>FAD</name>
        <dbReference type="ChEBI" id="CHEBI:57692"/>
    </cofactor>
</comment>